<dbReference type="Proteomes" id="UP000297861">
    <property type="component" value="Unassembled WGS sequence"/>
</dbReference>
<keyword evidence="2" id="KW-1185">Reference proteome</keyword>
<gene>
    <name evidence="1" type="ORF">E2605_09470</name>
</gene>
<dbReference type="EMBL" id="SOML01000005">
    <property type="protein sequence ID" value="TFD96390.1"/>
    <property type="molecule type" value="Genomic_DNA"/>
</dbReference>
<dbReference type="RefSeq" id="WP_134436262.1">
    <property type="nucleotide sequence ID" value="NZ_SOML01000005.1"/>
</dbReference>
<organism evidence="1 2">
    <name type="scientific">Dysgonomonas capnocytophagoides</name>
    <dbReference type="NCBI Taxonomy" id="45254"/>
    <lineage>
        <taxon>Bacteria</taxon>
        <taxon>Pseudomonadati</taxon>
        <taxon>Bacteroidota</taxon>
        <taxon>Bacteroidia</taxon>
        <taxon>Bacteroidales</taxon>
        <taxon>Dysgonomonadaceae</taxon>
        <taxon>Dysgonomonas</taxon>
    </lineage>
</organism>
<accession>A0A4Y8L5N8</accession>
<proteinExistence type="predicted"/>
<reference evidence="1 2" key="1">
    <citation type="submission" date="2019-03" db="EMBL/GenBank/DDBJ databases">
        <title>San Antonio Military Medical Center submission to MRSN (WRAIR), pending publication.</title>
        <authorList>
            <person name="Blyth D.M."/>
            <person name="Mccarthy S.L."/>
            <person name="Schall S.E."/>
            <person name="Stam J.A."/>
            <person name="Ong A.C."/>
            <person name="Mcgann P.T."/>
        </authorList>
    </citation>
    <scope>NUCLEOTIDE SEQUENCE [LARGE SCALE GENOMIC DNA]</scope>
    <source>
        <strain evidence="1 2">MRSN571793</strain>
    </source>
</reference>
<sequence length="64" mass="7119">MRSITAHKAAVQITDSNGTHRQPTEIALILEGINIDKCKDGNVIYLTMKEASNLTQQLNELTHE</sequence>
<evidence type="ECO:0000313" key="1">
    <source>
        <dbReference type="EMBL" id="TFD96390.1"/>
    </source>
</evidence>
<protein>
    <submittedName>
        <fullName evidence="1">Uncharacterized protein</fullName>
    </submittedName>
</protein>
<name>A0A4Y8L5N8_9BACT</name>
<dbReference type="AlphaFoldDB" id="A0A4Y8L5N8"/>
<evidence type="ECO:0000313" key="2">
    <source>
        <dbReference type="Proteomes" id="UP000297861"/>
    </source>
</evidence>
<comment type="caution">
    <text evidence="1">The sequence shown here is derived from an EMBL/GenBank/DDBJ whole genome shotgun (WGS) entry which is preliminary data.</text>
</comment>